<protein>
    <recommendedName>
        <fullName evidence="1">ATP-dependent DNA helicase</fullName>
        <ecNumber evidence="1">5.6.2.3</ecNumber>
    </recommendedName>
</protein>
<feature type="domain" description="DNA helicase Pif1-like DEAD-box helicase" evidence="3">
    <location>
        <begin position="808"/>
        <end position="940"/>
    </location>
</feature>
<dbReference type="Pfam" id="PF05970">
    <property type="entry name" value="PIF1"/>
    <property type="match status" value="2"/>
</dbReference>
<feature type="compositionally biased region" description="Polar residues" evidence="2">
    <location>
        <begin position="176"/>
        <end position="188"/>
    </location>
</feature>
<keyword evidence="1" id="KW-0347">Helicase</keyword>
<feature type="domain" description="DNA helicase Pif1-like DEAD-box helicase" evidence="3">
    <location>
        <begin position="744"/>
        <end position="805"/>
    </location>
</feature>
<keyword evidence="1" id="KW-0234">DNA repair</keyword>
<accession>A0ABQ5B6N7</accession>
<dbReference type="Proteomes" id="UP001151760">
    <property type="component" value="Unassembled WGS sequence"/>
</dbReference>
<feature type="compositionally biased region" description="Low complexity" evidence="2">
    <location>
        <begin position="307"/>
        <end position="319"/>
    </location>
</feature>
<feature type="region of interest" description="Disordered" evidence="2">
    <location>
        <begin position="176"/>
        <end position="210"/>
    </location>
</feature>
<name>A0ABQ5B6N7_9ASTR</name>
<keyword evidence="1" id="KW-0227">DNA damage</keyword>
<keyword evidence="1" id="KW-0547">Nucleotide-binding</keyword>
<keyword evidence="1" id="KW-0067">ATP-binding</keyword>
<comment type="cofactor">
    <cofactor evidence="1">
        <name>Mg(2+)</name>
        <dbReference type="ChEBI" id="CHEBI:18420"/>
    </cofactor>
</comment>
<keyword evidence="1" id="KW-0233">DNA recombination</keyword>
<dbReference type="EC" id="5.6.2.3" evidence="1"/>
<comment type="caution">
    <text evidence="4">The sequence shown here is derived from an EMBL/GenBank/DDBJ whole genome shotgun (WGS) entry which is preliminary data.</text>
</comment>
<dbReference type="SUPFAM" id="SSF52540">
    <property type="entry name" value="P-loop containing nucleoside triphosphate hydrolases"/>
    <property type="match status" value="1"/>
</dbReference>
<evidence type="ECO:0000259" key="3">
    <source>
        <dbReference type="Pfam" id="PF05970"/>
    </source>
</evidence>
<evidence type="ECO:0000313" key="4">
    <source>
        <dbReference type="EMBL" id="GJT10490.1"/>
    </source>
</evidence>
<feature type="compositionally biased region" description="Polar residues" evidence="2">
    <location>
        <begin position="28"/>
        <end position="37"/>
    </location>
</feature>
<feature type="region of interest" description="Disordered" evidence="2">
    <location>
        <begin position="306"/>
        <end position="325"/>
    </location>
</feature>
<evidence type="ECO:0000256" key="2">
    <source>
        <dbReference type="SAM" id="MobiDB-lite"/>
    </source>
</evidence>
<comment type="similarity">
    <text evidence="1">Belongs to the helicase family.</text>
</comment>
<keyword evidence="1" id="KW-0378">Hydrolase</keyword>
<gene>
    <name evidence="4" type="ORF">Tco_0857532</name>
</gene>
<evidence type="ECO:0000313" key="5">
    <source>
        <dbReference type="Proteomes" id="UP001151760"/>
    </source>
</evidence>
<sequence>MQHAVLPTSLLANRDQVKMDAARRKRQTPLNDNSNGINPLLENNVPKITNVATSSSGRVSLTAPKATNVARLVGNHSLPTSGDQITPVAATLKWQTALNDSSRVTPCQTKKVATTPSSVSLTQTPTSGNSIVTPVAAATRNLQSPLTDVSNVALHTPMVGRATQCNKKASTTGVTATIPGIQTRNSTYEVGESSRRPKRSKRPPLQSNTPVRFNLDEADGNVRKVYDKHIGISEEYYDHGDPTFECKECHTLVDDSINRRGRGPYVFRLHGQTYHSMGSLLPKEGAPPKFVQLYIYDTKNEIENRASSLSHSSASSAPSKSKHPVDRDIIRQLKDVLDTLSDLVKTFRRACDRYSEDSKQNIRIKLVAKRGTDERTYNLLTANEVAGLIVGDFDSCVEQRDIVIEKHHEGLERINIFHPFVAKGNTDPMLLGKPVVLSSSFTGRPRNEDSDLYKLVYDFMMHGPCGEDDPTQVCMADGKCTKHFPKKFTEQSSIAQKVILFIEDVITEDMWRRVKFICITVIYLFACEAAWWIFGFETHYRTSFVERLSFHLPGNQTVLYDENFDLETIMHKPSVGQSMFEGWMKINELYPKARDLTYAEFPKKYVWNAPKRIWTVRKKGRSIGRIHSVPISTGDAYYCRMFLNSAKGCRTHDEIKKDVTHWAPPEHLRGLFVTLLSQKELTTPLTVWLQTWHLLAQDVQYKRRQILNIPDLIISDDKKRMLVCYIWKNFCDRETEYERMYASLTTKQNGVYDTIMNSVETRIGGMYFVYGYGGTGKTFLWKTLAAGIRRQGDIVLNVASNSITSFAQSDLGALLKKCKLIIWDEAPMANKHCFEALGRSLRDILRKSRYDTYDHPFGNMKMVFGGDFRQVLSVIPKSSRQDIVSVSLKQSYLWDHCKVLKLTKNIRLTVGARPEYVTEIREFAEWILKFRDGELGEENDDEVEIDVPEEILIDQGSCYC</sequence>
<dbReference type="InterPro" id="IPR027417">
    <property type="entry name" value="P-loop_NTPase"/>
</dbReference>
<dbReference type="Gene3D" id="3.40.50.300">
    <property type="entry name" value="P-loop containing nucleotide triphosphate hydrolases"/>
    <property type="match status" value="2"/>
</dbReference>
<reference evidence="4" key="2">
    <citation type="submission" date="2022-01" db="EMBL/GenBank/DDBJ databases">
        <authorList>
            <person name="Yamashiro T."/>
            <person name="Shiraishi A."/>
            <person name="Satake H."/>
            <person name="Nakayama K."/>
        </authorList>
    </citation>
    <scope>NUCLEOTIDE SEQUENCE</scope>
</reference>
<proteinExistence type="inferred from homology"/>
<dbReference type="PANTHER" id="PTHR10492:SF57">
    <property type="entry name" value="ATP-DEPENDENT DNA HELICASE"/>
    <property type="match status" value="1"/>
</dbReference>
<keyword evidence="5" id="KW-1185">Reference proteome</keyword>
<evidence type="ECO:0000256" key="1">
    <source>
        <dbReference type="RuleBase" id="RU363044"/>
    </source>
</evidence>
<dbReference type="InterPro" id="IPR010285">
    <property type="entry name" value="DNA_helicase_pif1-like_DEAD"/>
</dbReference>
<feature type="region of interest" description="Disordered" evidence="2">
    <location>
        <begin position="22"/>
        <end position="41"/>
    </location>
</feature>
<dbReference type="EMBL" id="BQNB010012991">
    <property type="protein sequence ID" value="GJT10490.1"/>
    <property type="molecule type" value="Genomic_DNA"/>
</dbReference>
<reference evidence="4" key="1">
    <citation type="journal article" date="2022" name="Int. J. Mol. Sci.">
        <title>Draft Genome of Tanacetum Coccineum: Genomic Comparison of Closely Related Tanacetum-Family Plants.</title>
        <authorList>
            <person name="Yamashiro T."/>
            <person name="Shiraishi A."/>
            <person name="Nakayama K."/>
            <person name="Satake H."/>
        </authorList>
    </citation>
    <scope>NUCLEOTIDE SEQUENCE</scope>
</reference>
<comment type="catalytic activity">
    <reaction evidence="1">
        <text>ATP + H2O = ADP + phosphate + H(+)</text>
        <dbReference type="Rhea" id="RHEA:13065"/>
        <dbReference type="ChEBI" id="CHEBI:15377"/>
        <dbReference type="ChEBI" id="CHEBI:15378"/>
        <dbReference type="ChEBI" id="CHEBI:30616"/>
        <dbReference type="ChEBI" id="CHEBI:43474"/>
        <dbReference type="ChEBI" id="CHEBI:456216"/>
        <dbReference type="EC" id="5.6.2.3"/>
    </reaction>
</comment>
<organism evidence="4 5">
    <name type="scientific">Tanacetum coccineum</name>
    <dbReference type="NCBI Taxonomy" id="301880"/>
    <lineage>
        <taxon>Eukaryota</taxon>
        <taxon>Viridiplantae</taxon>
        <taxon>Streptophyta</taxon>
        <taxon>Embryophyta</taxon>
        <taxon>Tracheophyta</taxon>
        <taxon>Spermatophyta</taxon>
        <taxon>Magnoliopsida</taxon>
        <taxon>eudicotyledons</taxon>
        <taxon>Gunneridae</taxon>
        <taxon>Pentapetalae</taxon>
        <taxon>asterids</taxon>
        <taxon>campanulids</taxon>
        <taxon>Asterales</taxon>
        <taxon>Asteraceae</taxon>
        <taxon>Asteroideae</taxon>
        <taxon>Anthemideae</taxon>
        <taxon>Anthemidinae</taxon>
        <taxon>Tanacetum</taxon>
    </lineage>
</organism>
<dbReference type="PANTHER" id="PTHR10492">
    <property type="match status" value="1"/>
</dbReference>